<proteinExistence type="predicted"/>
<reference evidence="1" key="1">
    <citation type="journal article" date="2021" name="Genome Biol. Evol.">
        <title>The assembled and annotated genome of the fairy-ring fungus Marasmius oreades.</title>
        <authorList>
            <person name="Hiltunen M."/>
            <person name="Ament-Velasquez S.L."/>
            <person name="Johannesson H."/>
        </authorList>
    </citation>
    <scope>NUCLEOTIDE SEQUENCE</scope>
    <source>
        <strain evidence="1">03SP1</strain>
    </source>
</reference>
<accession>A0A9P7UQJ9</accession>
<dbReference type="KEGG" id="more:E1B28_010810"/>
<organism evidence="1 2">
    <name type="scientific">Marasmius oreades</name>
    <name type="common">fairy-ring Marasmius</name>
    <dbReference type="NCBI Taxonomy" id="181124"/>
    <lineage>
        <taxon>Eukaryota</taxon>
        <taxon>Fungi</taxon>
        <taxon>Dikarya</taxon>
        <taxon>Basidiomycota</taxon>
        <taxon>Agaricomycotina</taxon>
        <taxon>Agaricomycetes</taxon>
        <taxon>Agaricomycetidae</taxon>
        <taxon>Agaricales</taxon>
        <taxon>Marasmiineae</taxon>
        <taxon>Marasmiaceae</taxon>
        <taxon>Marasmius</taxon>
    </lineage>
</organism>
<dbReference type="GeneID" id="66079885"/>
<dbReference type="AlphaFoldDB" id="A0A9P7UQJ9"/>
<dbReference type="Proteomes" id="UP001049176">
    <property type="component" value="Chromosome 7"/>
</dbReference>
<evidence type="ECO:0000313" key="1">
    <source>
        <dbReference type="EMBL" id="KAG7089101.1"/>
    </source>
</evidence>
<name>A0A9P7UQJ9_9AGAR</name>
<comment type="caution">
    <text evidence="1">The sequence shown here is derived from an EMBL/GenBank/DDBJ whole genome shotgun (WGS) entry which is preliminary data.</text>
</comment>
<evidence type="ECO:0000313" key="2">
    <source>
        <dbReference type="Proteomes" id="UP001049176"/>
    </source>
</evidence>
<protein>
    <submittedName>
        <fullName evidence="1">Uncharacterized protein</fullName>
    </submittedName>
</protein>
<sequence length="66" mass="7435">MNDSEAGCRLDHFTVGGAFARWLDWRALLEGSHLGSSQLPLLQSLSRNARIKLETCRANLEMFTEN</sequence>
<dbReference type="EMBL" id="CM032187">
    <property type="protein sequence ID" value="KAG7089101.1"/>
    <property type="molecule type" value="Genomic_DNA"/>
</dbReference>
<keyword evidence="2" id="KW-1185">Reference proteome</keyword>
<gene>
    <name evidence="1" type="ORF">E1B28_010810</name>
</gene>
<dbReference type="RefSeq" id="XP_043005571.1">
    <property type="nucleotide sequence ID" value="XM_043155789.1"/>
</dbReference>